<feature type="non-terminal residue" evidence="4">
    <location>
        <position position="1"/>
    </location>
</feature>
<evidence type="ECO:0000256" key="2">
    <source>
        <dbReference type="SAM" id="MobiDB-lite"/>
    </source>
</evidence>
<feature type="coiled-coil region" evidence="1">
    <location>
        <begin position="193"/>
        <end position="255"/>
    </location>
</feature>
<evidence type="ECO:0000256" key="1">
    <source>
        <dbReference type="SAM" id="Coils"/>
    </source>
</evidence>
<dbReference type="Pfam" id="PF00568">
    <property type="entry name" value="WH1"/>
    <property type="match status" value="1"/>
</dbReference>
<keyword evidence="1" id="KW-0175">Coiled coil</keyword>
<feature type="coiled-coil region" evidence="1">
    <location>
        <begin position="279"/>
        <end position="343"/>
    </location>
</feature>
<gene>
    <name evidence="4" type="primary">HOMER2</name>
</gene>
<dbReference type="AlphaFoldDB" id="T2M4R2"/>
<feature type="compositionally biased region" description="Low complexity" evidence="2">
    <location>
        <begin position="156"/>
        <end position="168"/>
    </location>
</feature>
<proteinExistence type="evidence at transcript level"/>
<name>T2M4R2_HYDVU</name>
<accession>T2M4R2</accession>
<dbReference type="OrthoDB" id="269872at2759"/>
<dbReference type="PROSITE" id="PS50229">
    <property type="entry name" value="WH1"/>
    <property type="match status" value="1"/>
</dbReference>
<dbReference type="PANTHER" id="PTHR10918">
    <property type="entry name" value="HOMER"/>
    <property type="match status" value="1"/>
</dbReference>
<protein>
    <submittedName>
        <fullName evidence="4">Homer protein homolog 2</fullName>
    </submittedName>
</protein>
<dbReference type="SUPFAM" id="SSF50729">
    <property type="entry name" value="PH domain-like"/>
    <property type="match status" value="1"/>
</dbReference>
<evidence type="ECO:0000259" key="3">
    <source>
        <dbReference type="PROSITE" id="PS50229"/>
    </source>
</evidence>
<feature type="region of interest" description="Disordered" evidence="2">
    <location>
        <begin position="156"/>
        <end position="188"/>
    </location>
</feature>
<dbReference type="InterPro" id="IPR045027">
    <property type="entry name" value="Homer"/>
</dbReference>
<sequence length="377" mass="42841">KKKMSDDPPLCTFFARAFQIDPNTKKKWIPLFDQSVNVSFHYDTSKFIYKIFSENNGEVLINSTITSGMSFTKTSQKFGQWSDAKLNTMFGLGFTSENDLVKFSDKFNEYKMHVCNGTSPLLSNGSSSLFSNGISPPHSKIINNSPLSVSLSASQSGSIISSGSTGSNEEGRRSPHSRHSSNSFNESNLKYENDRLKKALAQSSVNAKKWEVELQTLKNNNARLTAALQESLINVEKWKEQLHNYKEENSKLRKMVATGTESNEGYFSSVRGVSSSSNHKMLEQSFKEAQEKLRKRDEEIKQLSHREELNSQQLKDNEFDKKIKSLQEENAMLKEQTNLLRLRENQLMQISEVKGDIDKKLLELNSLHQKMASFFNS</sequence>
<evidence type="ECO:0000313" key="4">
    <source>
        <dbReference type="EMBL" id="CDG67084.1"/>
    </source>
</evidence>
<dbReference type="EMBL" id="HAAD01000852">
    <property type="protein sequence ID" value="CDG67084.1"/>
    <property type="molecule type" value="mRNA"/>
</dbReference>
<feature type="domain" description="WH1" evidence="3">
    <location>
        <begin position="2"/>
        <end position="114"/>
    </location>
</feature>
<dbReference type="InterPro" id="IPR011993">
    <property type="entry name" value="PH-like_dom_sf"/>
</dbReference>
<organism evidence="4">
    <name type="scientific">Hydra vulgaris</name>
    <name type="common">Hydra</name>
    <name type="synonym">Hydra attenuata</name>
    <dbReference type="NCBI Taxonomy" id="6087"/>
    <lineage>
        <taxon>Eukaryota</taxon>
        <taxon>Metazoa</taxon>
        <taxon>Cnidaria</taxon>
        <taxon>Hydrozoa</taxon>
        <taxon>Hydroidolina</taxon>
        <taxon>Anthoathecata</taxon>
        <taxon>Aplanulata</taxon>
        <taxon>Hydridae</taxon>
        <taxon>Hydra</taxon>
    </lineage>
</organism>
<dbReference type="GO" id="GO:0035256">
    <property type="term" value="F:G protein-coupled glutamate receptor binding"/>
    <property type="evidence" value="ECO:0007669"/>
    <property type="project" value="InterPro"/>
</dbReference>
<dbReference type="Gene3D" id="2.30.29.30">
    <property type="entry name" value="Pleckstrin-homology domain (PH domain)/Phosphotyrosine-binding domain (PTB)"/>
    <property type="match status" value="1"/>
</dbReference>
<dbReference type="SMART" id="SM00461">
    <property type="entry name" value="WH1"/>
    <property type="match status" value="1"/>
</dbReference>
<dbReference type="InterPro" id="IPR000697">
    <property type="entry name" value="WH1/EVH1_dom"/>
</dbReference>
<reference evidence="4" key="1">
    <citation type="journal article" date="2013" name="Genome Biol. Evol.">
        <title>Punctuated emergences of genetic and phenotypic innovations in eumetazoan, bilaterian, euteleostome, and hominidae ancestors.</title>
        <authorList>
            <person name="Wenger Y."/>
            <person name="Galliot B."/>
        </authorList>
    </citation>
    <scope>NUCLEOTIDE SEQUENCE</scope>
    <source>
        <tissue evidence="4">Whole animals</tissue>
    </source>
</reference>